<protein>
    <submittedName>
        <fullName evidence="2">ATPase involved in DNA repair</fullName>
    </submittedName>
</protein>
<name>A0A173W3D0_PARDI</name>
<dbReference type="SUPFAM" id="SSF52540">
    <property type="entry name" value="P-loop containing nucleoside triphosphate hydrolases"/>
    <property type="match status" value="1"/>
</dbReference>
<dbReference type="InterPro" id="IPR027417">
    <property type="entry name" value="P-loop_NTPase"/>
</dbReference>
<dbReference type="EMBL" id="CYXP01000013">
    <property type="protein sequence ID" value="CUN32865.1"/>
    <property type="molecule type" value="Genomic_DNA"/>
</dbReference>
<organism evidence="2 3">
    <name type="scientific">Parabacteroides distasonis</name>
    <dbReference type="NCBI Taxonomy" id="823"/>
    <lineage>
        <taxon>Bacteria</taxon>
        <taxon>Pseudomonadati</taxon>
        <taxon>Bacteroidota</taxon>
        <taxon>Bacteroidia</taxon>
        <taxon>Bacteroidales</taxon>
        <taxon>Tannerellaceae</taxon>
        <taxon>Parabacteroides</taxon>
    </lineage>
</organism>
<keyword evidence="1" id="KW-0175">Coiled coil</keyword>
<evidence type="ECO:0000313" key="3">
    <source>
        <dbReference type="Proteomes" id="UP000095591"/>
    </source>
</evidence>
<accession>A0A173W3D0</accession>
<reference evidence="2 3" key="1">
    <citation type="submission" date="2015-09" db="EMBL/GenBank/DDBJ databases">
        <authorList>
            <consortium name="Pathogen Informatics"/>
        </authorList>
    </citation>
    <scope>NUCLEOTIDE SEQUENCE [LARGE SCALE GENOMIC DNA]</scope>
    <source>
        <strain evidence="2 3">2789STDY5608872</strain>
    </source>
</reference>
<dbReference type="InterPro" id="IPR021979">
    <property type="entry name" value="DUF3584"/>
</dbReference>
<dbReference type="Proteomes" id="UP000095591">
    <property type="component" value="Unassembled WGS sequence"/>
</dbReference>
<proteinExistence type="predicted"/>
<feature type="coiled-coil region" evidence="1">
    <location>
        <begin position="614"/>
        <end position="757"/>
    </location>
</feature>
<dbReference type="AlphaFoldDB" id="A0A173W3D0"/>
<dbReference type="Pfam" id="PF12128">
    <property type="entry name" value="DUF3584"/>
    <property type="match status" value="1"/>
</dbReference>
<evidence type="ECO:0000313" key="2">
    <source>
        <dbReference type="EMBL" id="CUN32865.1"/>
    </source>
</evidence>
<feature type="coiled-coil region" evidence="1">
    <location>
        <begin position="460"/>
        <end position="494"/>
    </location>
</feature>
<evidence type="ECO:0000256" key="1">
    <source>
        <dbReference type="SAM" id="Coils"/>
    </source>
</evidence>
<feature type="coiled-coil region" evidence="1">
    <location>
        <begin position="835"/>
        <end position="869"/>
    </location>
</feature>
<dbReference type="RefSeq" id="WP_057319990.1">
    <property type="nucleotide sequence ID" value="NZ_CYXP01000013.1"/>
</dbReference>
<gene>
    <name evidence="2" type="ORF">ERS852429_04170</name>
</gene>
<dbReference type="PANTHER" id="PTHR19327:SF0">
    <property type="entry name" value="GOLGIN SUBFAMILY A MEMBER 4"/>
    <property type="match status" value="1"/>
</dbReference>
<sequence>MRYLNKIVFINSAAIRYSEVQLDGNIHLIGTQGVGKSTILRAILFFYNADTQRLGIPVEKKSYQDYYFPYADSSIIYEVAREDGWFTVLSYKTMNRICYRFIASPYRPDLFIDEEGAPYPSDRIRSVLDKNGIKYSGAISTYEEYRNILYGNSDNKRDYSCYSLMESGSYQNIIRTIQNVLLNSRLEADYIKQTIITSLNEADSVIDLSRYRSHLSGFEAQLNDIGVFREPGMARKAAGISTLSDDIRKRDLRINDLCRQLRGAYLETERILPELSRKIHEQEAVKSDFYKQRDKLDAESKNRTATMEGELAVLKNALSEAEAKRVFYAGKDIQTAMDRCNKLEILQQEQESLVVEKDLLSSKNKEASVLHANLIANLKNELAGFENEKQKQLLAAETEINARREARREYYRRLREELRHAASEEKERLLVDREKRTTEVAALKMRIKTARGQSGTSEELEAVKGRLGNYDANRKDLELKIRELKYELNYQTKEFETAGKHLDEDYQKLAESNEVKIEALSAKLTELTEFLDNQKDSFFNWLSEHKPGWEQTIGQVCDERLLYGKEFTAEVGEGDTFYGIRFTSGIHRNVKTKEDYLTEKKEAEEKRAGIQRFIATARQDLEAAKENLRKQYQSSVKPIKEDIYHAEYELEQLAVRKKEDESRLSALRDQAIRLRQEEIRRLEEELNAAEAVLSSIQQEIATLQGKMDRELASLDEQEKDELAALDKELSVAREAISEEIVRKKAELEERKSGYDREQLDSLTASGGDPKRLEEIHSRLAYIGGEIKYINETKALIIEYLKDKREMLDKVPDWTAESLRLQQIIHGEREELKKRLADVNRSIFKVDAELKELKEANRKALENREEYHRSTLLDWFTSRESIFSSMNRTDTDGDCRSLVREITIRISEQSQKLSELRKEITAYTGNFSEDNVFAFKTSFSDDKEYMDFACDLKEFIDEDKVSEYQSRINTRNSDIFRQITADTKSMVSQEGNIRGVVDQINADFKEKNFVGIIQCIEMRIDPSQNKIVNLLKEIKRFNEEYSWDLGQNLFASSADDTATREKATTLLRELIKSMDAYSGNLIRLADFFDLKFRVIENRNDTGFVERLTNVGSEGTDILVKSMVNIMLLNVFKRNASTVFSDFKLHCMMDEIGKLHPNNVAGILKFANDRDILLINGSPTEQDALSYKHIYKLEKDGDSFTRIRRVITQFD</sequence>
<feature type="coiled-coil region" evidence="1">
    <location>
        <begin position="898"/>
        <end position="925"/>
    </location>
</feature>
<dbReference type="PANTHER" id="PTHR19327">
    <property type="entry name" value="GOLGIN"/>
    <property type="match status" value="1"/>
</dbReference>